<sequence>MNTSLTYWASRSPLETCLTYFSVNYGYLVSTVVVIALVSYLITVHRQRYKNLEYIRKKYPDPNQILNDTAAAVEVLAITGQKEFPFAFQLSLQLAMFKTYTTPKTSKILVSTGEFEKECPRRYEDTELILREFADVHGRIQNHLKDHPDTPNEHVLGQLDRKEKAIKRLNELHGKYNIGNDDFLYTLTMFITEPVAWVNKYEWRQLDEREINACYHAWYVIGLEMNMKDIPESFEKVIQFKEEHAKKHIRYAKVNWMCGEPTLRLFITFLPSFLSTHLYKFACIWFT</sequence>
<dbReference type="OrthoDB" id="545169at2759"/>
<gene>
    <name evidence="2" type="ORF">G6F51_012307</name>
</gene>
<name>A0A9P6XWF0_RHIOR</name>
<feature type="transmembrane region" description="Helical" evidence="1">
    <location>
        <begin position="20"/>
        <end position="42"/>
    </location>
</feature>
<dbReference type="PANTHER" id="PTHR36124:SF1">
    <property type="entry name" value="ER-BOUND OXYGENASE MPAB_MPAB'_RUBBER OXYGENASE CATALYTIC DOMAIN-CONTAINING PROTEIN"/>
    <property type="match status" value="1"/>
</dbReference>
<evidence type="ECO:0008006" key="4">
    <source>
        <dbReference type="Google" id="ProtNLM"/>
    </source>
</evidence>
<dbReference type="GO" id="GO:0016491">
    <property type="term" value="F:oxidoreductase activity"/>
    <property type="evidence" value="ECO:0007669"/>
    <property type="project" value="InterPro"/>
</dbReference>
<dbReference type="Proteomes" id="UP000717996">
    <property type="component" value="Unassembled WGS sequence"/>
</dbReference>
<proteinExistence type="predicted"/>
<keyword evidence="1" id="KW-1133">Transmembrane helix</keyword>
<dbReference type="PANTHER" id="PTHR36124">
    <property type="match status" value="1"/>
</dbReference>
<dbReference type="EMBL" id="JAANIT010003476">
    <property type="protein sequence ID" value="KAG1534046.1"/>
    <property type="molecule type" value="Genomic_DNA"/>
</dbReference>
<reference evidence="2" key="1">
    <citation type="journal article" date="2020" name="Microb. Genom.">
        <title>Genetic diversity of clinical and environmental Mucorales isolates obtained from an investigation of mucormycosis cases among solid organ transplant recipients.</title>
        <authorList>
            <person name="Nguyen M.H."/>
            <person name="Kaul D."/>
            <person name="Muto C."/>
            <person name="Cheng S.J."/>
            <person name="Richter R.A."/>
            <person name="Bruno V.M."/>
            <person name="Liu G."/>
            <person name="Beyhan S."/>
            <person name="Sundermann A.J."/>
            <person name="Mounaud S."/>
            <person name="Pasculle A.W."/>
            <person name="Nierman W.C."/>
            <person name="Driscoll E."/>
            <person name="Cumbie R."/>
            <person name="Clancy C.J."/>
            <person name="Dupont C.L."/>
        </authorList>
    </citation>
    <scope>NUCLEOTIDE SEQUENCE</scope>
    <source>
        <strain evidence="2">GL16</strain>
    </source>
</reference>
<keyword evidence="1" id="KW-0472">Membrane</keyword>
<comment type="caution">
    <text evidence="2">The sequence shown here is derived from an EMBL/GenBank/DDBJ whole genome shotgun (WGS) entry which is preliminary data.</text>
</comment>
<dbReference type="AlphaFoldDB" id="A0A9P6XWF0"/>
<evidence type="ECO:0000256" key="1">
    <source>
        <dbReference type="SAM" id="Phobius"/>
    </source>
</evidence>
<evidence type="ECO:0000313" key="2">
    <source>
        <dbReference type="EMBL" id="KAG1534046.1"/>
    </source>
</evidence>
<evidence type="ECO:0000313" key="3">
    <source>
        <dbReference type="Proteomes" id="UP000717996"/>
    </source>
</evidence>
<accession>A0A9P6XWF0</accession>
<dbReference type="InterPro" id="IPR046366">
    <property type="entry name" value="MPAB"/>
</dbReference>
<protein>
    <recommendedName>
        <fullName evidence="4">ER-bound oxygenase mpaB/mpaB'/Rubber oxygenase catalytic domain-containing protein</fullName>
    </recommendedName>
</protein>
<keyword evidence="1" id="KW-0812">Transmembrane</keyword>
<organism evidence="2 3">
    <name type="scientific">Rhizopus oryzae</name>
    <name type="common">Mucormycosis agent</name>
    <name type="synonym">Rhizopus arrhizus var. delemar</name>
    <dbReference type="NCBI Taxonomy" id="64495"/>
    <lineage>
        <taxon>Eukaryota</taxon>
        <taxon>Fungi</taxon>
        <taxon>Fungi incertae sedis</taxon>
        <taxon>Mucoromycota</taxon>
        <taxon>Mucoromycotina</taxon>
        <taxon>Mucoromycetes</taxon>
        <taxon>Mucorales</taxon>
        <taxon>Mucorineae</taxon>
        <taxon>Rhizopodaceae</taxon>
        <taxon>Rhizopus</taxon>
    </lineage>
</organism>